<evidence type="ECO:0000256" key="14">
    <source>
        <dbReference type="ARBA" id="ARBA00041791"/>
    </source>
</evidence>
<evidence type="ECO:0000256" key="3">
    <source>
        <dbReference type="ARBA" id="ARBA00022618"/>
    </source>
</evidence>
<evidence type="ECO:0000256" key="8">
    <source>
        <dbReference type="ARBA" id="ARBA00022840"/>
    </source>
</evidence>
<comment type="caution">
    <text evidence="23">The sequence shown here is derived from an EMBL/GenBank/DDBJ whole genome shotgun (WGS) entry which is preliminary data.</text>
</comment>
<keyword evidence="10" id="KW-0131">Cell cycle</keyword>
<feature type="domain" description="UBC core" evidence="22">
    <location>
        <begin position="68"/>
        <end position="213"/>
    </location>
</feature>
<dbReference type="EC" id="2.3.2.23" evidence="2"/>
<dbReference type="STRING" id="48709.A0A1D2NMN9"/>
<evidence type="ECO:0000256" key="9">
    <source>
        <dbReference type="ARBA" id="ARBA00022843"/>
    </source>
</evidence>
<keyword evidence="9" id="KW-0832">Ubl conjugation</keyword>
<dbReference type="Gene3D" id="3.10.110.10">
    <property type="entry name" value="Ubiquitin Conjugating Enzyme"/>
    <property type="match status" value="1"/>
</dbReference>
<keyword evidence="7 20" id="KW-0833">Ubl conjugation pathway</keyword>
<evidence type="ECO:0000256" key="7">
    <source>
        <dbReference type="ARBA" id="ARBA00022786"/>
    </source>
</evidence>
<comment type="catalytic activity">
    <reaction evidence="1">
        <text>S-ubiquitinyl-[E1 ubiquitin-activating enzyme]-L-cysteine + [E2 ubiquitin-conjugating enzyme]-L-cysteine = [E1 ubiquitin-activating enzyme]-L-cysteine + S-ubiquitinyl-[E2 ubiquitin-conjugating enzyme]-L-cysteine.</text>
        <dbReference type="EC" id="2.3.2.23"/>
    </reaction>
</comment>
<dbReference type="CDD" id="cd23791">
    <property type="entry name" value="UBCc_UBE2C"/>
    <property type="match status" value="1"/>
</dbReference>
<keyword evidence="3" id="KW-0132">Cell division</keyword>
<dbReference type="EC" id="2.3.2.24" evidence="12"/>
<dbReference type="PANTHER" id="PTHR24067">
    <property type="entry name" value="UBIQUITIN-CONJUGATING ENZYME E2"/>
    <property type="match status" value="1"/>
</dbReference>
<dbReference type="PROSITE" id="PS00183">
    <property type="entry name" value="UBC_1"/>
    <property type="match status" value="1"/>
</dbReference>
<comment type="function">
    <text evidence="18">Accepts ubiquitin from the E1 complex and catalyzes its covalent attachment to other proteins. In vitro catalyzes 'Lys-11'- and 'Lys-48'-linked polyubiquitination. Acts as an essential factor of the anaphase promoting complex/cyclosome (APC/C), a cell cycle-regulated ubiquitin ligase that controls progression through mitosis. Acts by initiating 'Lys-11'-linked polyubiquitin chains on APC/C substrates, leading to the degradation of APC/C substrates by the proteasome and promoting mitotic exit.</text>
</comment>
<dbReference type="GO" id="GO:0005524">
    <property type="term" value="F:ATP binding"/>
    <property type="evidence" value="ECO:0007669"/>
    <property type="project" value="UniProtKB-UniRule"/>
</dbReference>
<dbReference type="SMART" id="SM00212">
    <property type="entry name" value="UBCc"/>
    <property type="match status" value="1"/>
</dbReference>
<evidence type="ECO:0000256" key="2">
    <source>
        <dbReference type="ARBA" id="ARBA00012486"/>
    </source>
</evidence>
<dbReference type="InterPro" id="IPR016135">
    <property type="entry name" value="UBQ-conjugating_enzyme/RWD"/>
</dbReference>
<comment type="similarity">
    <text evidence="20">Belongs to the ubiquitin-conjugating enzyme family.</text>
</comment>
<keyword evidence="24" id="KW-1185">Reference proteome</keyword>
<dbReference type="Pfam" id="PF00179">
    <property type="entry name" value="UQ_con"/>
    <property type="match status" value="1"/>
</dbReference>
<feature type="region of interest" description="Disordered" evidence="21">
    <location>
        <begin position="46"/>
        <end position="67"/>
    </location>
</feature>
<evidence type="ECO:0000256" key="19">
    <source>
        <dbReference type="PROSITE-ProRule" id="PRU10133"/>
    </source>
</evidence>
<dbReference type="FunFam" id="3.10.110.10:FF:000039">
    <property type="entry name" value="Ubiquitin-conjugating enzyme E2 C"/>
    <property type="match status" value="1"/>
</dbReference>
<evidence type="ECO:0000256" key="12">
    <source>
        <dbReference type="ARBA" id="ARBA00039076"/>
    </source>
</evidence>
<accession>A0A1D2NMN9</accession>
<protein>
    <recommendedName>
        <fullName evidence="13">Ubiquitin-conjugating enzyme E2 C</fullName>
        <ecNumber evidence="2">2.3.2.23</ecNumber>
        <ecNumber evidence="12">2.3.2.24</ecNumber>
    </recommendedName>
    <alternativeName>
        <fullName evidence="17">(E3-independent) E2 ubiquitin-conjugating enzyme C</fullName>
    </alternativeName>
    <alternativeName>
        <fullName evidence="14">E2 ubiquitin-conjugating enzyme C</fullName>
    </alternativeName>
    <alternativeName>
        <fullName evidence="16">Ubiquitin carrier protein C</fullName>
    </alternativeName>
    <alternativeName>
        <fullName evidence="15">Ubiquitin-protein ligase C</fullName>
    </alternativeName>
</protein>
<dbReference type="Proteomes" id="UP000094527">
    <property type="component" value="Unassembled WGS sequence"/>
</dbReference>
<dbReference type="EMBL" id="LJIJ01000003">
    <property type="protein sequence ID" value="ODN06543.1"/>
    <property type="molecule type" value="Genomic_DNA"/>
</dbReference>
<evidence type="ECO:0000256" key="21">
    <source>
        <dbReference type="SAM" id="MobiDB-lite"/>
    </source>
</evidence>
<keyword evidence="4" id="KW-0808">Transferase</keyword>
<dbReference type="SUPFAM" id="SSF54495">
    <property type="entry name" value="UBC-like"/>
    <property type="match status" value="1"/>
</dbReference>
<evidence type="ECO:0000256" key="11">
    <source>
        <dbReference type="ARBA" id="ARBA00035845"/>
    </source>
</evidence>
<evidence type="ECO:0000256" key="18">
    <source>
        <dbReference type="ARBA" id="ARBA00058373"/>
    </source>
</evidence>
<name>A0A1D2NMN9_ORCCI</name>
<evidence type="ECO:0000313" key="24">
    <source>
        <dbReference type="Proteomes" id="UP000094527"/>
    </source>
</evidence>
<evidence type="ECO:0000256" key="1">
    <source>
        <dbReference type="ARBA" id="ARBA00000485"/>
    </source>
</evidence>
<dbReference type="InterPro" id="IPR050113">
    <property type="entry name" value="Ub_conjugating_enzyme"/>
</dbReference>
<dbReference type="InterPro" id="IPR000608">
    <property type="entry name" value="UBC"/>
</dbReference>
<dbReference type="InterPro" id="IPR023313">
    <property type="entry name" value="UBQ-conjugating_AS"/>
</dbReference>
<dbReference type="OMA" id="NDNIMKW"/>
<evidence type="ECO:0000256" key="17">
    <source>
        <dbReference type="ARBA" id="ARBA00042725"/>
    </source>
</evidence>
<proteinExistence type="inferred from homology"/>
<evidence type="ECO:0000256" key="5">
    <source>
        <dbReference type="ARBA" id="ARBA00022741"/>
    </source>
</evidence>
<evidence type="ECO:0000256" key="4">
    <source>
        <dbReference type="ARBA" id="ARBA00022679"/>
    </source>
</evidence>
<evidence type="ECO:0000256" key="6">
    <source>
        <dbReference type="ARBA" id="ARBA00022776"/>
    </source>
</evidence>
<evidence type="ECO:0000256" key="16">
    <source>
        <dbReference type="ARBA" id="ARBA00042389"/>
    </source>
</evidence>
<comment type="catalytic activity">
    <reaction evidence="11">
        <text>S-ubiquitinyl-[E1 ubiquitin-activating enzyme]-L-cysteine + [acceptor protein]-L-lysine = [E1 ubiquitin-activating enzyme]-L-cysteine + N(6)-monoubiquitinyl-[acceptor protein]-L-lysine.</text>
        <dbReference type="EC" id="2.3.2.24"/>
    </reaction>
</comment>
<evidence type="ECO:0000313" key="23">
    <source>
        <dbReference type="EMBL" id="ODN06543.1"/>
    </source>
</evidence>
<keyword evidence="8 20" id="KW-0067">ATP-binding</keyword>
<keyword evidence="5 20" id="KW-0547">Nucleotide-binding</keyword>
<evidence type="ECO:0000259" key="22">
    <source>
        <dbReference type="PROSITE" id="PS50127"/>
    </source>
</evidence>
<reference evidence="23 24" key="1">
    <citation type="journal article" date="2016" name="Genome Biol. Evol.">
        <title>Gene Family Evolution Reflects Adaptation to Soil Environmental Stressors in the Genome of the Collembolan Orchesella cincta.</title>
        <authorList>
            <person name="Faddeeva-Vakhrusheva A."/>
            <person name="Derks M.F."/>
            <person name="Anvar S.Y."/>
            <person name="Agamennone V."/>
            <person name="Suring W."/>
            <person name="Smit S."/>
            <person name="van Straalen N.M."/>
            <person name="Roelofs D."/>
        </authorList>
    </citation>
    <scope>NUCLEOTIDE SEQUENCE [LARGE SCALE GENOMIC DNA]</scope>
    <source>
        <tissue evidence="23">Mixed pool</tissue>
    </source>
</reference>
<keyword evidence="6" id="KW-0498">Mitosis</keyword>
<gene>
    <name evidence="23" type="ORF">Ocin01_00149</name>
</gene>
<dbReference type="GO" id="GO:0051301">
    <property type="term" value="P:cell division"/>
    <property type="evidence" value="ECO:0007669"/>
    <property type="project" value="UniProtKB-KW"/>
</dbReference>
<feature type="active site" description="Glycyl thioester intermediate" evidence="19">
    <location>
        <position position="152"/>
    </location>
</feature>
<evidence type="ECO:0000256" key="13">
    <source>
        <dbReference type="ARBA" id="ARBA00039887"/>
    </source>
</evidence>
<evidence type="ECO:0000256" key="20">
    <source>
        <dbReference type="RuleBase" id="RU362109"/>
    </source>
</evidence>
<evidence type="ECO:0000256" key="10">
    <source>
        <dbReference type="ARBA" id="ARBA00023306"/>
    </source>
</evidence>
<dbReference type="OrthoDB" id="10253686at2759"/>
<dbReference type="PROSITE" id="PS50127">
    <property type="entry name" value="UBC_2"/>
    <property type="match status" value="1"/>
</dbReference>
<dbReference type="AlphaFoldDB" id="A0A1D2NMN9"/>
<organism evidence="23 24">
    <name type="scientific">Orchesella cincta</name>
    <name type="common">Springtail</name>
    <name type="synonym">Podura cincta</name>
    <dbReference type="NCBI Taxonomy" id="48709"/>
    <lineage>
        <taxon>Eukaryota</taxon>
        <taxon>Metazoa</taxon>
        <taxon>Ecdysozoa</taxon>
        <taxon>Arthropoda</taxon>
        <taxon>Hexapoda</taxon>
        <taxon>Collembola</taxon>
        <taxon>Entomobryomorpha</taxon>
        <taxon>Entomobryoidea</taxon>
        <taxon>Orchesellidae</taxon>
        <taxon>Orchesellinae</taxon>
        <taxon>Orchesella</taxon>
    </lineage>
</organism>
<sequence>MKEGAQVLPVEQGSNLILLRYFQGIKVWKEEKQLTEFIMAQNVSPRSGFGGSRKTNEGVSGGSKDTHSVSKRLHSELMTLMMKGDKGISAFPDGDNIFKWIGTIHGPEETVFSGLTFKLSLEFPSGYPYTPPSVKFISPCFHPNVDTAGNICLDILKDKWSALLDVRTILISIQSLLSEPNIESPLNTKAAQMWKNQETYRKHLTEVVHKNSN</sequence>
<evidence type="ECO:0000256" key="15">
    <source>
        <dbReference type="ARBA" id="ARBA00042312"/>
    </source>
</evidence>
<dbReference type="GO" id="GO:0061631">
    <property type="term" value="F:ubiquitin conjugating enzyme activity"/>
    <property type="evidence" value="ECO:0007669"/>
    <property type="project" value="UniProtKB-EC"/>
</dbReference>